<sequence length="421" mass="49581">MMNSIENEEFIPILLGSDMNVYGMARSFNEAYGKICQAYASDQLAPTRYSKIVNVEVIPGFDKDPVFIETMLRLAKERYSDKSKKYLLIACGDGYAELISQHKQELSEYFICPYIDYSLFERLINKVSFYEVCEEYDLPYPKTLIVREEMLVNGHLEQELPFEFPVALKPANSVEYLSVQFEGRKKAFILETREEFDLILGRIYEAGYKSEMIVQDFIPGDDSNMRVLNAYVDEDHQVRMMCLGHPLLEDPTPASIGNYVVIMPDYNEKIYQTIKAFLEKIEYTGFANFDMKYDPRDGEYKLFEINLRQGRSSFFVTLNGLNLARFVTEDRVFNKPFVETTYGTNQSDKARLWMGVPKKIFLEYARENEDKKLAEQMIKENRYGTTVFYEKDRSIKRWLLMKYMFHNYIPRFKKYFHVKEG</sequence>
<evidence type="ECO:0000313" key="14">
    <source>
        <dbReference type="EMBL" id="SAM41588.1"/>
    </source>
</evidence>
<dbReference type="EMBL" id="FKLM01000009">
    <property type="protein sequence ID" value="SAM41588.1"/>
    <property type="molecule type" value="Genomic_DNA"/>
</dbReference>
<dbReference type="EMBL" id="NGLB01000001">
    <property type="protein sequence ID" value="OTN99640.1"/>
    <property type="molecule type" value="Genomic_DNA"/>
</dbReference>
<dbReference type="STRING" id="1352.AL014_07340"/>
<protein>
    <submittedName>
        <fullName evidence="14">Carbamoyl phosphate synthase-like protein</fullName>
        <ecNumber evidence="14">6.3.4.16</ecNumber>
    </submittedName>
    <submittedName>
        <fullName evidence="4">Carboxylate--amine ligase</fullName>
    </submittedName>
    <submittedName>
        <fullName evidence="3">D-aspartate ligase</fullName>
        <ecNumber evidence="5">6.3.1.12</ecNumber>
    </submittedName>
</protein>
<dbReference type="EMBL" id="QHGU01000010">
    <property type="protein sequence ID" value="PZM56592.1"/>
    <property type="molecule type" value="Genomic_DNA"/>
</dbReference>
<dbReference type="AlphaFoldDB" id="A0A133CK82"/>
<dbReference type="EC" id="6.3.1.12" evidence="5"/>
<dbReference type="GO" id="GO:0005524">
    <property type="term" value="F:ATP binding"/>
    <property type="evidence" value="ECO:0007669"/>
    <property type="project" value="UniProtKB-UniRule"/>
</dbReference>
<reference evidence="5" key="10">
    <citation type="journal article" date="2022" name="J. Anim. Sci.">
        <title>Whole genome sequence analyses-based assessment of virulence potential and antimicrobial susceptibilities and resistance of Enterococcus faecium strains isolated from commercial swine and cattle probiotic products.</title>
        <authorList>
            <person name="Shridhar P.B."/>
            <person name="Amachawadi R.G."/>
            <person name="Tokach M."/>
            <person name="Patel I."/>
            <person name="Gangiredla J."/>
            <person name="Mammel M."/>
            <person name="Nagaraja T.G."/>
        </authorList>
    </citation>
    <scope>NUCLEOTIDE SEQUENCE</scope>
    <source>
        <strain evidence="5">EF215</strain>
    </source>
</reference>
<evidence type="ECO:0000313" key="15">
    <source>
        <dbReference type="Proteomes" id="UP000070452"/>
    </source>
</evidence>
<reference evidence="7" key="12">
    <citation type="submission" date="2023-03" db="EMBL/GenBank/DDBJ databases">
        <authorList>
            <person name="Shen W."/>
            <person name="Cai J."/>
        </authorList>
    </citation>
    <scope>NUCLEOTIDE SEQUENCE</scope>
    <source>
        <strain evidence="7">B1010-2</strain>
    </source>
</reference>
<reference evidence="12 21" key="1">
    <citation type="submission" date="2015-06" db="EMBL/GenBank/DDBJ databases">
        <title>The Genome Sequence of Enterococcus faecium 131EA1.</title>
        <authorList>
            <consortium name="The Broad Institute Genomics Platform"/>
            <consortium name="The Broad Institute Genome Sequencing Center for Infectious Disease"/>
            <person name="Earl A.M."/>
            <person name="Van Tyne D."/>
            <person name="Lebreton F."/>
            <person name="Saavedra J.T."/>
            <person name="Gilmore M.S."/>
            <person name="Manson Mcguire A."/>
            <person name="Clock S."/>
            <person name="Crupain M."/>
            <person name="Rangan U."/>
            <person name="Young S."/>
            <person name="Abouelleil A."/>
            <person name="Cao P."/>
            <person name="Chapman S.B."/>
            <person name="Griggs A."/>
            <person name="Priest M."/>
            <person name="Shea T."/>
            <person name="Wortman J."/>
            <person name="Nusbaum C."/>
            <person name="Birren B."/>
        </authorList>
    </citation>
    <scope>NUCLEOTIDE SEQUENCE [LARGE SCALE GENOMIC DNA]</scope>
    <source>
        <strain evidence="12 21">131EA1</strain>
    </source>
</reference>
<dbReference type="SUPFAM" id="SSF56059">
    <property type="entry name" value="Glutathione synthetase ATP-binding domain-like"/>
    <property type="match status" value="1"/>
</dbReference>
<evidence type="ECO:0000313" key="6">
    <source>
        <dbReference type="EMBL" id="MDC4246973.1"/>
    </source>
</evidence>
<keyword evidence="1" id="KW-0067">ATP-binding</keyword>
<evidence type="ECO:0000313" key="16">
    <source>
        <dbReference type="Proteomes" id="UP000183509"/>
    </source>
</evidence>
<evidence type="ECO:0000313" key="23">
    <source>
        <dbReference type="Proteomes" id="UP000469871"/>
    </source>
</evidence>
<keyword evidence="3" id="KW-0436">Ligase</keyword>
<dbReference type="Proteomes" id="UP000469871">
    <property type="component" value="Unassembled WGS sequence"/>
</dbReference>
<dbReference type="EMBL" id="JAIFOC010000142">
    <property type="protein sequence ID" value="MBX4223674.1"/>
    <property type="molecule type" value="Genomic_DNA"/>
</dbReference>
<dbReference type="EMBL" id="WEFP01000001">
    <property type="protein sequence ID" value="KAB7576018.1"/>
    <property type="molecule type" value="Genomic_DNA"/>
</dbReference>
<evidence type="ECO:0000313" key="3">
    <source>
        <dbReference type="EMBL" id="KAB7576018.1"/>
    </source>
</evidence>
<accession>A0A133CK82</accession>
<dbReference type="InterPro" id="IPR011761">
    <property type="entry name" value="ATP-grasp"/>
</dbReference>
<evidence type="ECO:0000259" key="2">
    <source>
        <dbReference type="PROSITE" id="PS50975"/>
    </source>
</evidence>
<dbReference type="Proteomes" id="UP000289562">
    <property type="component" value="Unassembled WGS sequence"/>
</dbReference>
<dbReference type="GO" id="GO:0004087">
    <property type="term" value="F:carbamoyl-phosphate synthase (ammonia) activity"/>
    <property type="evidence" value="ECO:0007669"/>
    <property type="project" value="UniProtKB-EC"/>
</dbReference>
<evidence type="ECO:0000313" key="20">
    <source>
        <dbReference type="Proteomes" id="UP000249070"/>
    </source>
</evidence>
<dbReference type="Proteomes" id="UP000194737">
    <property type="component" value="Unassembled WGS sequence"/>
</dbReference>
<dbReference type="EMBL" id="MVGJ01000042">
    <property type="protein sequence ID" value="OOL82545.1"/>
    <property type="molecule type" value="Genomic_DNA"/>
</dbReference>
<dbReference type="GO" id="GO:0046872">
    <property type="term" value="F:metal ion binding"/>
    <property type="evidence" value="ECO:0007669"/>
    <property type="project" value="InterPro"/>
</dbReference>
<feature type="domain" description="ATP-grasp" evidence="2">
    <location>
        <begin position="130"/>
        <end position="332"/>
    </location>
</feature>
<dbReference type="PROSITE" id="PS50975">
    <property type="entry name" value="ATP_GRASP"/>
    <property type="match status" value="1"/>
</dbReference>
<evidence type="ECO:0000313" key="7">
    <source>
        <dbReference type="EMBL" id="MDT2369780.1"/>
    </source>
</evidence>
<dbReference type="EMBL" id="JAMWMK010000003">
    <property type="protein sequence ID" value="MDC4246973.1"/>
    <property type="molecule type" value="Genomic_DNA"/>
</dbReference>
<proteinExistence type="predicted"/>
<dbReference type="GeneID" id="66454540"/>
<evidence type="ECO:0000313" key="9">
    <source>
        <dbReference type="EMBL" id="OTN99640.1"/>
    </source>
</evidence>
<gene>
    <name evidence="9" type="ORF">A5804_001131</name>
    <name evidence="4" type="ORF">AWT83_11110</name>
    <name evidence="8" type="ORF">B1P95_08815</name>
    <name evidence="10" type="ORF">CQR37_08415</name>
    <name evidence="13" type="ORF">CYQ77_06560</name>
    <name evidence="11" type="ORF">DKP91_03235</name>
    <name evidence="14" type="ORF">DTPHA_600910</name>
    <name evidence="12" type="ORF">EB12_00685</name>
    <name evidence="3" type="ORF">GBM73_01250</name>
    <name evidence="5" type="ORF">KYX88_12895</name>
    <name evidence="6" type="ORF">M3X98_02745</name>
    <name evidence="7" type="ORF">P6Z85_06350</name>
</gene>
<reference evidence="14 16" key="3">
    <citation type="submission" date="2016-04" db="EMBL/GenBank/DDBJ databases">
        <authorList>
            <person name="Millard A."/>
        </authorList>
    </citation>
    <scope>NUCLEOTIDE SEQUENCE [LARGE SCALE GENOMIC DNA]</scope>
    <source>
        <strain evidence="14">Isolate 22</strain>
    </source>
</reference>
<dbReference type="Gene3D" id="3.30.470.20">
    <property type="entry name" value="ATP-grasp fold, B domain"/>
    <property type="match status" value="1"/>
</dbReference>
<dbReference type="Proteomes" id="UP000191171">
    <property type="component" value="Unassembled WGS sequence"/>
</dbReference>
<evidence type="ECO:0000313" key="18">
    <source>
        <dbReference type="Proteomes" id="UP000194737"/>
    </source>
</evidence>
<name>A0A133CK82_ENTFC</name>
<organism evidence="3 23">
    <name type="scientific">Enterococcus faecium</name>
    <name type="common">Streptococcus faecium</name>
    <dbReference type="NCBI Taxonomy" id="1352"/>
    <lineage>
        <taxon>Bacteria</taxon>
        <taxon>Bacillati</taxon>
        <taxon>Bacillota</taxon>
        <taxon>Bacilli</taxon>
        <taxon>Lactobacillales</taxon>
        <taxon>Enterococcaceae</taxon>
        <taxon>Enterococcus</taxon>
    </lineage>
</organism>
<dbReference type="Proteomes" id="UP000224303">
    <property type="component" value="Unassembled WGS sequence"/>
</dbReference>
<dbReference type="EMBL" id="JARPTX010000016">
    <property type="protein sequence ID" value="MDT2369780.1"/>
    <property type="molecule type" value="Genomic_DNA"/>
</dbReference>
<reference evidence="3 23" key="9">
    <citation type="submission" date="2019-10" db="EMBL/GenBank/DDBJ databases">
        <title>Evolutionary dynamics of vancomycin-resistant Enterococcus faecium during gastrointestinal tract colonization and bloodstream infection in immunocompromised pediatric patients.</title>
        <authorList>
            <person name="Chilambi G.S."/>
            <person name="Nordstrom H.R."/>
            <person name="Evans D.R."/>
            <person name="Ferrolino J."/>
            <person name="Hayden R.T."/>
            <person name="Maron G.M."/>
            <person name="Vo A.N."/>
            <person name="Gilmore M.S."/>
            <person name="Wolf J."/>
            <person name="Rosch J.W."/>
            <person name="Van Tyne D."/>
        </authorList>
    </citation>
    <scope>NUCLEOTIDE SEQUENCE [LARGE SCALE GENOMIC DNA]</scope>
    <source>
        <strain evidence="3 23">VRECG27</strain>
    </source>
</reference>
<evidence type="ECO:0000313" key="11">
    <source>
        <dbReference type="EMBL" id="PZM56592.1"/>
    </source>
</evidence>
<dbReference type="EMBL" id="LRHK01000001">
    <property type="protein sequence ID" value="KWX18990.1"/>
    <property type="molecule type" value="Genomic_DNA"/>
</dbReference>
<dbReference type="Proteomes" id="UP001260956">
    <property type="component" value="Unassembled WGS sequence"/>
</dbReference>
<dbReference type="EMBL" id="PJVH01000016">
    <property type="protein sequence ID" value="RXU89158.1"/>
    <property type="molecule type" value="Genomic_DNA"/>
</dbReference>
<dbReference type="Proteomes" id="UP000070452">
    <property type="component" value="Unassembled WGS sequence"/>
</dbReference>
<keyword evidence="1" id="KW-0547">Nucleotide-binding</keyword>
<dbReference type="Proteomes" id="UP001139644">
    <property type="component" value="Unassembled WGS sequence"/>
</dbReference>
<evidence type="ECO:0000313" key="22">
    <source>
        <dbReference type="Proteomes" id="UP000289562"/>
    </source>
</evidence>
<reference evidence="11 20" key="8">
    <citation type="submission" date="2018-05" db="EMBL/GenBank/DDBJ databases">
        <title>Vancomycin-resistant Enterococcus faecium strain from Chelyabinsk, Russia.</title>
        <authorList>
            <person name="Gostev V."/>
            <person name="Goncharov A."/>
            <person name="Kolodzhieva V."/>
            <person name="Suvorov A."/>
            <person name="Sidorenko S."/>
            <person name="Zueva L."/>
        </authorList>
    </citation>
    <scope>NUCLEOTIDE SEQUENCE [LARGE SCALE GENOMIC DNA]</scope>
    <source>
        <strain evidence="11 20">20</strain>
    </source>
</reference>
<dbReference type="GO" id="GO:0034025">
    <property type="term" value="F:D-aspartate ligase activity"/>
    <property type="evidence" value="ECO:0007669"/>
    <property type="project" value="UniProtKB-EC"/>
</dbReference>
<reference evidence="6" key="11">
    <citation type="submission" date="2022-05" db="EMBL/GenBank/DDBJ databases">
        <title>Draft genome sequences of Clostridium perfringens strains isolated from Peru.</title>
        <authorList>
            <person name="Hurtado R."/>
            <person name="Lima L."/>
            <person name="Sousa T."/>
            <person name="Jaiswal A.K."/>
            <person name="Tiwari S."/>
            <person name="Maturrano L."/>
            <person name="Brenig B."/>
            <person name="Azevedo V."/>
        </authorList>
    </citation>
    <scope>NUCLEOTIDE SEQUENCE</scope>
    <source>
        <strain evidence="6">CP4</strain>
    </source>
</reference>
<dbReference type="OMA" id="DIKYDPR"/>
<evidence type="ECO:0000256" key="1">
    <source>
        <dbReference type="PROSITE-ProRule" id="PRU00409"/>
    </source>
</evidence>
<evidence type="ECO:0000313" key="19">
    <source>
        <dbReference type="Proteomes" id="UP000224303"/>
    </source>
</evidence>
<evidence type="ECO:0000313" key="8">
    <source>
        <dbReference type="EMBL" id="OOL82545.1"/>
    </source>
</evidence>
<comment type="caution">
    <text evidence="3">The sequence shown here is derived from an EMBL/GenBank/DDBJ whole genome shotgun (WGS) entry which is preliminary data.</text>
</comment>
<reference evidence="9 18" key="5">
    <citation type="submission" date="2017-05" db="EMBL/GenBank/DDBJ databases">
        <title>The Genome Sequence of Enterococcus faecium 6F2_DIV0138.</title>
        <authorList>
            <consortium name="The Broad Institute Genomics Platform"/>
            <consortium name="The Broad Institute Genomic Center for Infectious Diseases"/>
            <person name="Earl A."/>
            <person name="Manson A."/>
            <person name="Schwartman J."/>
            <person name="Gilmore M."/>
            <person name="Abouelleil A."/>
            <person name="Cao P."/>
            <person name="Chapman S."/>
            <person name="Cusick C."/>
            <person name="Shea T."/>
            <person name="Young S."/>
            <person name="Neafsey D."/>
            <person name="Nusbaum C."/>
            <person name="Birren B."/>
        </authorList>
    </citation>
    <scope>NUCLEOTIDE SEQUENCE [LARGE SCALE GENOMIC DNA]</scope>
    <source>
        <strain evidence="9 18">6F2_DIV0138</strain>
    </source>
</reference>
<dbReference type="Proteomes" id="UP001141166">
    <property type="component" value="Unassembled WGS sequence"/>
</dbReference>
<dbReference type="Proteomes" id="UP000183509">
    <property type="component" value="Unassembled WGS sequence"/>
</dbReference>
<evidence type="ECO:0000313" key="17">
    <source>
        <dbReference type="Proteomes" id="UP000191171"/>
    </source>
</evidence>
<reference evidence="4 15" key="2">
    <citation type="submission" date="2016-01" db="EMBL/GenBank/DDBJ databases">
        <title>Molecular Mechanisms for transfer of large genomic segments between Enterococcus faecium strains.</title>
        <authorList>
            <person name="Garcia-Solache M.A."/>
            <person name="Lebreton F."/>
            <person name="Mclaughlin R.E."/>
            <person name="Whiteaker J.D."/>
            <person name="Gilmore M.S."/>
            <person name="Rice L.B."/>
        </authorList>
    </citation>
    <scope>NUCLEOTIDE SEQUENCE [LARGE SCALE GENOMIC DNA]</scope>
    <source>
        <strain evidence="4 15">D344RRF x C68</strain>
    </source>
</reference>
<dbReference type="Proteomes" id="UP000253144">
    <property type="component" value="Unassembled WGS sequence"/>
</dbReference>
<evidence type="ECO:0000313" key="13">
    <source>
        <dbReference type="EMBL" id="RXU89158.1"/>
    </source>
</evidence>
<evidence type="ECO:0000313" key="5">
    <source>
        <dbReference type="EMBL" id="MBX4223674.1"/>
    </source>
</evidence>
<reference evidence="8 17" key="4">
    <citation type="submission" date="2017-02" db="EMBL/GenBank/DDBJ databases">
        <title>Clonality and virulence of isolates of VRE in Hematopoietic Stem Cell Transplanted (HSCT) patients.</title>
        <authorList>
            <person name="Marchi A.P."/>
            <person name="Martins R.C."/>
            <person name="Marie S.K."/>
            <person name="Levin A.S."/>
            <person name="Costa S.F."/>
        </authorList>
    </citation>
    <scope>NUCLEOTIDE SEQUENCE [LARGE SCALE GENOMIC DNA]</scope>
    <source>
        <strain evidence="8 17">LIM1759</strain>
    </source>
</reference>
<reference evidence="13 22" key="7">
    <citation type="submission" date="2017-12" db="EMBL/GenBank/DDBJ databases">
        <title>A pool of 800 enterococci isolated from chicken carcass rinse samples from New Zealand.</title>
        <authorList>
            <person name="Zhang J."/>
            <person name="Rogers L."/>
            <person name="Midwinter A."/>
            <person name="French N."/>
        </authorList>
    </citation>
    <scope>NUCLEOTIDE SEQUENCE [LARGE SCALE GENOMIC DNA]</scope>
    <source>
        <strain evidence="13 22">EN697</strain>
    </source>
</reference>
<dbReference type="EMBL" id="LEQJ01000003">
    <property type="protein sequence ID" value="RBS34231.1"/>
    <property type="molecule type" value="Genomic_DNA"/>
</dbReference>
<evidence type="ECO:0000313" key="10">
    <source>
        <dbReference type="EMBL" id="PHL21466.1"/>
    </source>
</evidence>
<dbReference type="EC" id="6.3.4.16" evidence="14"/>
<dbReference type="RefSeq" id="WP_002294441.1">
    <property type="nucleotide sequence ID" value="NZ_AP019394.1"/>
</dbReference>
<dbReference type="Proteomes" id="UP000249070">
    <property type="component" value="Unassembled WGS sequence"/>
</dbReference>
<reference evidence="10 19" key="6">
    <citation type="submission" date="2017-10" db="EMBL/GenBank/DDBJ databases">
        <title>Draft genomes of the Enterococcus faecium isolated from human feces before and after Helicobacter pylori eradication therapy.</title>
        <authorList>
            <person name="Prianichniikov N.A."/>
            <person name="Glushchenko O.E."/>
            <person name="Malakhova M.V."/>
        </authorList>
    </citation>
    <scope>NUCLEOTIDE SEQUENCE [LARGE SCALE GENOMIC DNA]</scope>
    <source>
        <strain evidence="10 19">Hp_5-7</strain>
    </source>
</reference>
<evidence type="ECO:0000313" key="21">
    <source>
        <dbReference type="Proteomes" id="UP000253144"/>
    </source>
</evidence>
<dbReference type="PATRIC" id="fig|1352.1358.peg.1531"/>
<dbReference type="EMBL" id="PCGC01000016">
    <property type="protein sequence ID" value="PHL21466.1"/>
    <property type="molecule type" value="Genomic_DNA"/>
</dbReference>
<evidence type="ECO:0000313" key="12">
    <source>
        <dbReference type="EMBL" id="RBS34231.1"/>
    </source>
</evidence>
<evidence type="ECO:0000313" key="4">
    <source>
        <dbReference type="EMBL" id="KWX18990.1"/>
    </source>
</evidence>